<accession>A0A7X5LMD3</accession>
<proteinExistence type="predicted"/>
<evidence type="ECO:0000313" key="2">
    <source>
        <dbReference type="Proteomes" id="UP000470213"/>
    </source>
</evidence>
<dbReference type="EMBL" id="JAAAWN010000016">
    <property type="protein sequence ID" value="NDV91993.1"/>
    <property type="molecule type" value="Genomic_DNA"/>
</dbReference>
<evidence type="ECO:0000313" key="1">
    <source>
        <dbReference type="EMBL" id="NDV91993.1"/>
    </source>
</evidence>
<organism evidence="1 2">
    <name type="scientific">Alteromonas profundi</name>
    <dbReference type="NCBI Taxonomy" id="2696062"/>
    <lineage>
        <taxon>Bacteria</taxon>
        <taxon>Pseudomonadati</taxon>
        <taxon>Pseudomonadota</taxon>
        <taxon>Gammaproteobacteria</taxon>
        <taxon>Alteromonadales</taxon>
        <taxon>Alteromonadaceae</taxon>
        <taxon>Alteromonas/Salinimonas group</taxon>
        <taxon>Alteromonas</taxon>
    </lineage>
</organism>
<gene>
    <name evidence="1" type="ORF">GTH32_12480</name>
</gene>
<dbReference type="AlphaFoldDB" id="A0A7X5LMD3"/>
<protein>
    <submittedName>
        <fullName evidence="1">Uncharacterized protein</fullName>
    </submittedName>
</protein>
<comment type="caution">
    <text evidence="1">The sequence shown here is derived from an EMBL/GenBank/DDBJ whole genome shotgun (WGS) entry which is preliminary data.</text>
</comment>
<dbReference type="Proteomes" id="UP000470213">
    <property type="component" value="Unassembled WGS sequence"/>
</dbReference>
<sequence length="63" mass="7099">MSKQLNQVNQSVNQLKEARKQIPPAAARAVIDSVSISEPNDDLFSQVTIFRLKNCLSRLEMNL</sequence>
<dbReference type="RefSeq" id="WP_049587390.1">
    <property type="nucleotide sequence ID" value="NZ_JAAAWN010000016.1"/>
</dbReference>
<reference evidence="1 2" key="1">
    <citation type="submission" date="2020-01" db="EMBL/GenBank/DDBJ databases">
        <authorList>
            <person name="Chen J."/>
            <person name="Zhu S."/>
            <person name="Yang J."/>
        </authorList>
    </citation>
    <scope>NUCLEOTIDE SEQUENCE [LARGE SCALE GENOMIC DNA]</scope>
    <source>
        <strain evidence="1 2">345S023</strain>
    </source>
</reference>
<name>A0A7X5LMD3_9ALTE</name>
<keyword evidence="2" id="KW-1185">Reference proteome</keyword>